<evidence type="ECO:0000256" key="12">
    <source>
        <dbReference type="SAM" id="Phobius"/>
    </source>
</evidence>
<sequence>MVRRRSIRSIRSRFGSVCWLLLLLCGRRALLAFLQSENHPEEGSGDAGSDLALTSERAVLPAEVLPDRYDLDLDLDPEHLDTFSGSVAIGLEVTSATPFITLNARALSIDFKSVAFQPESAEAVLNPIDTTEDAELERVIFHFSENLPLGRATLRISYAGQLGQDMAGLYSSRYKSLHGWKSMALTQFEAVDARRMFPCWDEPSKKAVFGLSVSIPAALVAVSNMPSASETTISRNKKRVTFLDTPRMSSYLLALAVGRFDSIQAQTESGTLIRVLTVPGQAILGEFALDIARKSLVYYETYFEAPYPLPKLDMLAAPDFAAGAMENWGLVIYREVDLLCNVSTISVARKVRIATVVTHELSHMWFGNLVTMEWWEQLWLNEGFANWMQTHAVNTLFPEWHIWEQYVVQEQSRALSLDALRSSHPIEVPIRNAKEVDEVFDAISYCKGGSIVRMLTGVLGQDHFREGLRLYMKRFEYKNTASSDLWTCWEEVSGIQLREMMNSWTRQQGFPVLTVNESLDSGVRGTRRLTVKQQWFLADGSALPGDSDKLWQIPLLPGPLKEAANGKQPLALLDKKSDSWQVPANAATWIKFNFGQLAPYRVLYASQNLRSQLSKAVRSGEASAVDRIGLLMDAMAFAKQGQQPIRELLRLLAAFKGEKSAHVWEALNTVLRTLHRTVLAIQSTEYTLALQEAVGNGLLRGALREASTFSAHESDLVRQKRALVMALVARYMPHDREVREEAQKKFDAWLEAPTLSLKQELLPDDLKTSIFRIVLSNANGNTQYQALRRYVKGSDTPQAVRLSIYKALGAASRKDLRMKTLDMAMGGRNGVRLQDIMYPIQGVAAMDPDGAQIAWRWFLQRRRAITSRLRGANVRLLGSVIDCAAGALPDKSHANAVEALFEQHPVPGLERSIAQLVEAIRTEAKFVARMEDEMGQPEMKEVLEAFQVQAIGAVLATAASTVAATQLTHAAQSRYTHISMMALLLPLAHLLARGERYIASLRDVCVFLPLWVLSNYSLTQALALAPAGVVQTLFGTGPSQVAVLSRIFLAERFTFTRTVAVLLAFAGATILASRSGFQRQSGENVGFGSCFALAAVFASASYKVSFKVRLGTPPPHVVLGTVGTLGAVTAVLGLPLVLLLAELGAEDRWWSRSAAVNWPLVIGSAAVDVVYNTSIAWGLAFASPVFISVGVVVGTPVNMFIDATLHGEMPSLAQYVGAAVIAVSFALLVCVPTSRSEMTVHSTSSDSLVLSAREGGST</sequence>
<dbReference type="GO" id="GO:0005737">
    <property type="term" value="C:cytoplasm"/>
    <property type="evidence" value="ECO:0007669"/>
    <property type="project" value="TreeGrafter"/>
</dbReference>
<keyword evidence="4 10" id="KW-0479">Metal-binding</keyword>
<evidence type="ECO:0000256" key="5">
    <source>
        <dbReference type="ARBA" id="ARBA00022801"/>
    </source>
</evidence>
<dbReference type="GO" id="GO:0005615">
    <property type="term" value="C:extracellular space"/>
    <property type="evidence" value="ECO:0007669"/>
    <property type="project" value="TreeGrafter"/>
</dbReference>
<comment type="similarity">
    <text evidence="1">Belongs to the peptidase M1 family.</text>
</comment>
<dbReference type="SUPFAM" id="SSF103481">
    <property type="entry name" value="Multidrug resistance efflux transporter EmrE"/>
    <property type="match status" value="2"/>
</dbReference>
<dbReference type="Proteomes" id="UP000604046">
    <property type="component" value="Unassembled WGS sequence"/>
</dbReference>
<feature type="transmembrane region" description="Helical" evidence="12">
    <location>
        <begin position="1212"/>
        <end position="1234"/>
    </location>
</feature>
<dbReference type="InterPro" id="IPR034016">
    <property type="entry name" value="M1_APN-typ"/>
</dbReference>
<keyword evidence="5" id="KW-0378">Hydrolase</keyword>
<dbReference type="Gene3D" id="2.60.40.1730">
    <property type="entry name" value="tricorn interacting facor f3 domain"/>
    <property type="match status" value="1"/>
</dbReference>
<keyword evidence="12" id="KW-0812">Transmembrane</keyword>
<evidence type="ECO:0000259" key="16">
    <source>
        <dbReference type="Pfam" id="PF17900"/>
    </source>
</evidence>
<dbReference type="GO" id="GO:0070006">
    <property type="term" value="F:metalloaminopeptidase activity"/>
    <property type="evidence" value="ECO:0007669"/>
    <property type="project" value="TreeGrafter"/>
</dbReference>
<dbReference type="Gene3D" id="2.60.40.1910">
    <property type="match status" value="1"/>
</dbReference>
<evidence type="ECO:0000256" key="10">
    <source>
        <dbReference type="PIRSR" id="PIRSR634016-3"/>
    </source>
</evidence>
<dbReference type="PANTHER" id="PTHR11533">
    <property type="entry name" value="PROTEASE M1 ZINC METALLOPROTEASE"/>
    <property type="match status" value="1"/>
</dbReference>
<dbReference type="GO" id="GO:0043171">
    <property type="term" value="P:peptide catabolic process"/>
    <property type="evidence" value="ECO:0007669"/>
    <property type="project" value="TreeGrafter"/>
</dbReference>
<dbReference type="Gene3D" id="1.10.390.10">
    <property type="entry name" value="Neutral Protease Domain 2"/>
    <property type="match status" value="1"/>
</dbReference>
<keyword evidence="6 10" id="KW-0862">Zinc</keyword>
<comment type="cofactor">
    <cofactor evidence="10">
        <name>Zn(2+)</name>
        <dbReference type="ChEBI" id="CHEBI:29105"/>
    </cofactor>
    <text evidence="10">Binds 1 zinc ion per subunit.</text>
</comment>
<dbReference type="InterPro" id="IPR050344">
    <property type="entry name" value="Peptidase_M1_aminopeptidases"/>
</dbReference>
<keyword evidence="7" id="KW-0482">Metalloprotease</keyword>
<reference evidence="17" key="1">
    <citation type="submission" date="2021-02" db="EMBL/GenBank/DDBJ databases">
        <authorList>
            <person name="Dougan E. K."/>
            <person name="Rhodes N."/>
            <person name="Thang M."/>
            <person name="Chan C."/>
        </authorList>
    </citation>
    <scope>NUCLEOTIDE SEQUENCE</scope>
</reference>
<dbReference type="GO" id="GO:0042277">
    <property type="term" value="F:peptide binding"/>
    <property type="evidence" value="ECO:0007669"/>
    <property type="project" value="TreeGrafter"/>
</dbReference>
<dbReference type="InterPro" id="IPR045357">
    <property type="entry name" value="Aminopeptidase_N-like_N"/>
</dbReference>
<evidence type="ECO:0000256" key="8">
    <source>
        <dbReference type="PIRSR" id="PIRSR634016-1"/>
    </source>
</evidence>
<dbReference type="EMBL" id="CAJNDS010000452">
    <property type="protein sequence ID" value="CAE7207999.1"/>
    <property type="molecule type" value="Genomic_DNA"/>
</dbReference>
<dbReference type="FunFam" id="1.10.390.10:FF:000001">
    <property type="entry name" value="Aminopeptidase"/>
    <property type="match status" value="1"/>
</dbReference>
<feature type="binding site" evidence="10">
    <location>
        <position position="382"/>
    </location>
    <ligand>
        <name>Zn(2+)</name>
        <dbReference type="ChEBI" id="CHEBI:29105"/>
        <note>catalytic</note>
    </ligand>
</feature>
<dbReference type="OrthoDB" id="10031169at2759"/>
<feature type="transmembrane region" description="Helical" evidence="12">
    <location>
        <begin position="1177"/>
        <end position="1200"/>
    </location>
</feature>
<dbReference type="InterPro" id="IPR014782">
    <property type="entry name" value="Peptidase_M1_dom"/>
</dbReference>
<feature type="binding site" evidence="9">
    <location>
        <position position="875"/>
    </location>
    <ligand>
        <name>substrate</name>
    </ligand>
</feature>
<keyword evidence="13" id="KW-0732">Signal</keyword>
<dbReference type="SUPFAM" id="SSF63737">
    <property type="entry name" value="Leukotriene A4 hydrolase N-terminal domain"/>
    <property type="match status" value="1"/>
</dbReference>
<dbReference type="InterPro" id="IPR027268">
    <property type="entry name" value="Peptidase_M4/M1_CTD_sf"/>
</dbReference>
<feature type="binding site" evidence="9">
    <location>
        <begin position="323"/>
        <end position="327"/>
    </location>
    <ligand>
        <name>substrate</name>
    </ligand>
</feature>
<evidence type="ECO:0000256" key="1">
    <source>
        <dbReference type="ARBA" id="ARBA00010136"/>
    </source>
</evidence>
<feature type="site" description="Transition state stabilizer" evidence="11">
    <location>
        <position position="445"/>
    </location>
</feature>
<evidence type="ECO:0000256" key="13">
    <source>
        <dbReference type="SAM" id="SignalP"/>
    </source>
</evidence>
<keyword evidence="3" id="KW-0645">Protease</keyword>
<proteinExistence type="inferred from homology"/>
<dbReference type="GO" id="GO:0016020">
    <property type="term" value="C:membrane"/>
    <property type="evidence" value="ECO:0007669"/>
    <property type="project" value="TreeGrafter"/>
</dbReference>
<dbReference type="PRINTS" id="PR00756">
    <property type="entry name" value="ALADIPTASE"/>
</dbReference>
<feature type="binding site" evidence="10">
    <location>
        <position position="359"/>
    </location>
    <ligand>
        <name>Zn(2+)</name>
        <dbReference type="ChEBI" id="CHEBI:29105"/>
        <note>catalytic</note>
    </ligand>
</feature>
<evidence type="ECO:0000259" key="15">
    <source>
        <dbReference type="Pfam" id="PF11838"/>
    </source>
</evidence>
<dbReference type="InterPro" id="IPR024571">
    <property type="entry name" value="ERAP1-like_C_dom"/>
</dbReference>
<feature type="binding site" evidence="9">
    <location>
        <position position="189"/>
    </location>
    <ligand>
        <name>substrate</name>
    </ligand>
</feature>
<dbReference type="InterPro" id="IPR001930">
    <property type="entry name" value="Peptidase_M1"/>
</dbReference>
<protein>
    <recommendedName>
        <fullName evidence="19">Aminopeptidase</fullName>
    </recommendedName>
</protein>
<accession>A0A812JHZ3</accession>
<evidence type="ECO:0000256" key="6">
    <source>
        <dbReference type="ARBA" id="ARBA00022833"/>
    </source>
</evidence>
<feature type="chain" id="PRO_5032463608" description="Aminopeptidase" evidence="13">
    <location>
        <begin position="33"/>
        <end position="1258"/>
    </location>
</feature>
<dbReference type="CDD" id="cd09601">
    <property type="entry name" value="M1_APN-Q_like"/>
    <property type="match status" value="1"/>
</dbReference>
<evidence type="ECO:0008006" key="19">
    <source>
        <dbReference type="Google" id="ProtNLM"/>
    </source>
</evidence>
<keyword evidence="18" id="KW-1185">Reference proteome</keyword>
<evidence type="ECO:0000313" key="18">
    <source>
        <dbReference type="Proteomes" id="UP000604046"/>
    </source>
</evidence>
<evidence type="ECO:0000313" key="17">
    <source>
        <dbReference type="EMBL" id="CAE7207999.1"/>
    </source>
</evidence>
<comment type="caution">
    <text evidence="17">The sequence shown here is derived from an EMBL/GenBank/DDBJ whole genome shotgun (WGS) entry which is preliminary data.</text>
</comment>
<feature type="transmembrane region" description="Helical" evidence="12">
    <location>
        <begin position="1117"/>
        <end position="1141"/>
    </location>
</feature>
<feature type="signal peptide" evidence="13">
    <location>
        <begin position="1"/>
        <end position="32"/>
    </location>
</feature>
<evidence type="ECO:0000256" key="11">
    <source>
        <dbReference type="PIRSR" id="PIRSR634016-4"/>
    </source>
</evidence>
<dbReference type="SUPFAM" id="SSF55486">
    <property type="entry name" value="Metalloproteases ('zincins'), catalytic domain"/>
    <property type="match status" value="1"/>
</dbReference>
<dbReference type="Pfam" id="PF11838">
    <property type="entry name" value="ERAP1_C"/>
    <property type="match status" value="1"/>
</dbReference>
<dbReference type="GO" id="GO:0006508">
    <property type="term" value="P:proteolysis"/>
    <property type="evidence" value="ECO:0007669"/>
    <property type="project" value="UniProtKB-KW"/>
</dbReference>
<dbReference type="PANTHER" id="PTHR11533:SF174">
    <property type="entry name" value="PUROMYCIN-SENSITIVE AMINOPEPTIDASE-RELATED"/>
    <property type="match status" value="1"/>
</dbReference>
<keyword evidence="12" id="KW-0472">Membrane</keyword>
<name>A0A812JHZ3_9DINO</name>
<dbReference type="GO" id="GO:0008270">
    <property type="term" value="F:zinc ion binding"/>
    <property type="evidence" value="ECO:0007669"/>
    <property type="project" value="InterPro"/>
</dbReference>
<gene>
    <name evidence="17" type="ORF">SNAT2548_LOCUS6755</name>
</gene>
<keyword evidence="12" id="KW-1133">Transmembrane helix</keyword>
<evidence type="ECO:0000256" key="4">
    <source>
        <dbReference type="ARBA" id="ARBA00022723"/>
    </source>
</evidence>
<evidence type="ECO:0000256" key="9">
    <source>
        <dbReference type="PIRSR" id="PIRSR634016-2"/>
    </source>
</evidence>
<dbReference type="AlphaFoldDB" id="A0A812JHZ3"/>
<organism evidence="17 18">
    <name type="scientific">Symbiodinium natans</name>
    <dbReference type="NCBI Taxonomy" id="878477"/>
    <lineage>
        <taxon>Eukaryota</taxon>
        <taxon>Sar</taxon>
        <taxon>Alveolata</taxon>
        <taxon>Dinophyceae</taxon>
        <taxon>Suessiales</taxon>
        <taxon>Symbiodiniaceae</taxon>
        <taxon>Symbiodinium</taxon>
    </lineage>
</organism>
<dbReference type="InterPro" id="IPR042097">
    <property type="entry name" value="Aminopeptidase_N-like_N_sf"/>
</dbReference>
<keyword evidence="2" id="KW-0031">Aminopeptidase</keyword>
<feature type="active site" description="Proton acceptor" evidence="8">
    <location>
        <position position="360"/>
    </location>
</feature>
<dbReference type="Pfam" id="PF17900">
    <property type="entry name" value="Peptidase_M1_N"/>
    <property type="match status" value="1"/>
</dbReference>
<feature type="domain" description="ERAP1-like C-terminal" evidence="15">
    <location>
        <begin position="589"/>
        <end position="921"/>
    </location>
</feature>
<evidence type="ECO:0000259" key="14">
    <source>
        <dbReference type="Pfam" id="PF01433"/>
    </source>
</evidence>
<dbReference type="Pfam" id="PF01433">
    <property type="entry name" value="Peptidase_M1"/>
    <property type="match status" value="1"/>
</dbReference>
<feature type="transmembrane region" description="Helical" evidence="12">
    <location>
        <begin position="1085"/>
        <end position="1105"/>
    </location>
</feature>
<evidence type="ECO:0000256" key="3">
    <source>
        <dbReference type="ARBA" id="ARBA00022670"/>
    </source>
</evidence>
<dbReference type="InterPro" id="IPR037185">
    <property type="entry name" value="EmrE-like"/>
</dbReference>
<feature type="domain" description="Peptidase M1 membrane alanine aminopeptidase" evidence="14">
    <location>
        <begin position="287"/>
        <end position="504"/>
    </location>
</feature>
<dbReference type="Gene3D" id="1.25.50.20">
    <property type="match status" value="1"/>
</dbReference>
<feature type="binding site" evidence="10">
    <location>
        <position position="363"/>
    </location>
    <ligand>
        <name>Zn(2+)</name>
        <dbReference type="ChEBI" id="CHEBI:29105"/>
        <note>catalytic</note>
    </ligand>
</feature>
<feature type="domain" description="Aminopeptidase N-like N-terminal" evidence="16">
    <location>
        <begin position="66"/>
        <end position="252"/>
    </location>
</feature>
<evidence type="ECO:0000256" key="2">
    <source>
        <dbReference type="ARBA" id="ARBA00022438"/>
    </source>
</evidence>
<evidence type="ECO:0000256" key="7">
    <source>
        <dbReference type="ARBA" id="ARBA00023049"/>
    </source>
</evidence>
<feature type="transmembrane region" description="Helical" evidence="12">
    <location>
        <begin position="1054"/>
        <end position="1073"/>
    </location>
</feature>